<accession>A0A2R5FSX3</accession>
<keyword evidence="2" id="KW-1185">Reference proteome</keyword>
<dbReference type="EMBL" id="BDUD01000001">
    <property type="protein sequence ID" value="GBG19293.1"/>
    <property type="molecule type" value="Genomic_DNA"/>
</dbReference>
<protein>
    <submittedName>
        <fullName evidence="1">Uncharacterized protein</fullName>
    </submittedName>
</protein>
<gene>
    <name evidence="1" type="ORF">NIES4072_29600</name>
</gene>
<evidence type="ECO:0000313" key="1">
    <source>
        <dbReference type="EMBL" id="GBG19293.1"/>
    </source>
</evidence>
<dbReference type="AlphaFoldDB" id="A0A2R5FSX3"/>
<organism evidence="1 2">
    <name type="scientific">Nostoc commune NIES-4072</name>
    <dbReference type="NCBI Taxonomy" id="2005467"/>
    <lineage>
        <taxon>Bacteria</taxon>
        <taxon>Bacillati</taxon>
        <taxon>Cyanobacteriota</taxon>
        <taxon>Cyanophyceae</taxon>
        <taxon>Nostocales</taxon>
        <taxon>Nostocaceae</taxon>
        <taxon>Nostoc</taxon>
    </lineage>
</organism>
<reference evidence="1 2" key="1">
    <citation type="submission" date="2017-06" db="EMBL/GenBank/DDBJ databases">
        <title>Genome sequencing of cyanobaciteial culture collection at National Institute for Environmental Studies (NIES).</title>
        <authorList>
            <person name="Hirose Y."/>
            <person name="Shimura Y."/>
            <person name="Fujisawa T."/>
            <person name="Nakamura Y."/>
            <person name="Kawachi M."/>
        </authorList>
    </citation>
    <scope>NUCLEOTIDE SEQUENCE [LARGE SCALE GENOMIC DNA]</scope>
    <source>
        <strain evidence="1 2">NIES-4072</strain>
    </source>
</reference>
<sequence length="104" mass="11833">MGILDLYEPLKCYRFCGITTLRIADLTLESLLDELKRDRAKRYRASELALPSVPPKSFHPLHDTTVNTQEFDPSQYRMALIKAQRLRESTDCRLVSSSGGLSCL</sequence>
<dbReference type="Proteomes" id="UP000245124">
    <property type="component" value="Unassembled WGS sequence"/>
</dbReference>
<name>A0A2R5FSX3_NOSCO</name>
<proteinExistence type="predicted"/>
<comment type="caution">
    <text evidence="1">The sequence shown here is derived from an EMBL/GenBank/DDBJ whole genome shotgun (WGS) entry which is preliminary data.</text>
</comment>
<evidence type="ECO:0000313" key="2">
    <source>
        <dbReference type="Proteomes" id="UP000245124"/>
    </source>
</evidence>